<comment type="caution">
    <text evidence="2">The sequence shown here is derived from an EMBL/GenBank/DDBJ whole genome shotgun (WGS) entry which is preliminary data.</text>
</comment>
<feature type="transmembrane region" description="Helical" evidence="1">
    <location>
        <begin position="106"/>
        <end position="126"/>
    </location>
</feature>
<gene>
    <name evidence="2" type="ORF">ACFPPB_11860</name>
</gene>
<feature type="transmembrane region" description="Helical" evidence="1">
    <location>
        <begin position="167"/>
        <end position="188"/>
    </location>
</feature>
<dbReference type="InterPro" id="IPR010266">
    <property type="entry name" value="NnrS"/>
</dbReference>
<protein>
    <submittedName>
        <fullName evidence="2">NnrS family protein</fullName>
    </submittedName>
</protein>
<keyword evidence="1" id="KW-0812">Transmembrane</keyword>
<keyword evidence="1" id="KW-1133">Transmembrane helix</keyword>
<evidence type="ECO:0000313" key="3">
    <source>
        <dbReference type="Proteomes" id="UP001596111"/>
    </source>
</evidence>
<dbReference type="RefSeq" id="WP_377327294.1">
    <property type="nucleotide sequence ID" value="NZ_JBHSNG010000011.1"/>
</dbReference>
<evidence type="ECO:0000313" key="2">
    <source>
        <dbReference type="EMBL" id="MFC5581807.1"/>
    </source>
</evidence>
<sequence>MTASSTSSPAAAVRPATFAELPALLASAPHRLLFLTGSIAVLLSMAWWALELTWMRFGLGDWPQPSIPPAYAHGMLIQYGMFPLFMFGFLLTVFPRWLNRPSLPRSRYVPVAGCVFGGYVLANVGLLDLPWLLASGMALMLLGYLIGLVTLASVLRASADRNDHARSCLLALALGVLGLIAFLAYLFGAPDECAQLAVRLGTFGLLLPIFFSVTHRMLPFFSGNMVKGYTVVRPRWSLPVVWVSLLAHLLLDWRGALGWLWLADIPLALVFAWHALAWQPWKAMRPGVLAVLHLAFAWLPVAFVLYAVQDVIYVVSGQMLFVRAPLHALAIGYFGSMLVAMVTRVTQGHSGRPMRMGAVPWLCFVLLQLVALVRIRAEFGGDVYLWLVIAAYGWLLAFLPWVLRSAWIYLTPRADGKPG</sequence>
<feature type="transmembrane region" description="Helical" evidence="1">
    <location>
        <begin position="383"/>
        <end position="403"/>
    </location>
</feature>
<feature type="transmembrane region" description="Helical" evidence="1">
    <location>
        <begin position="358"/>
        <end position="377"/>
    </location>
</feature>
<keyword evidence="3" id="KW-1185">Reference proteome</keyword>
<feature type="transmembrane region" description="Helical" evidence="1">
    <location>
        <begin position="257"/>
        <end position="276"/>
    </location>
</feature>
<feature type="transmembrane region" description="Helical" evidence="1">
    <location>
        <begin position="32"/>
        <end position="50"/>
    </location>
</feature>
<feature type="transmembrane region" description="Helical" evidence="1">
    <location>
        <begin position="132"/>
        <end position="155"/>
    </location>
</feature>
<dbReference type="EMBL" id="JBHSNG010000011">
    <property type="protein sequence ID" value="MFC5581807.1"/>
    <property type="molecule type" value="Genomic_DNA"/>
</dbReference>
<reference evidence="3" key="1">
    <citation type="journal article" date="2019" name="Int. J. Syst. Evol. Microbiol.">
        <title>The Global Catalogue of Microorganisms (GCM) 10K type strain sequencing project: providing services to taxonomists for standard genome sequencing and annotation.</title>
        <authorList>
            <consortium name="The Broad Institute Genomics Platform"/>
            <consortium name="The Broad Institute Genome Sequencing Center for Infectious Disease"/>
            <person name="Wu L."/>
            <person name="Ma J."/>
        </authorList>
    </citation>
    <scope>NUCLEOTIDE SEQUENCE [LARGE SCALE GENOMIC DNA]</scope>
    <source>
        <strain evidence="3">CGMCC 1.13587</strain>
    </source>
</reference>
<name>A0ABW0SXQ5_9GAMM</name>
<feature type="transmembrane region" description="Helical" evidence="1">
    <location>
        <begin position="328"/>
        <end position="346"/>
    </location>
</feature>
<keyword evidence="1" id="KW-0472">Membrane</keyword>
<feature type="transmembrane region" description="Helical" evidence="1">
    <location>
        <begin position="70"/>
        <end position="94"/>
    </location>
</feature>
<evidence type="ECO:0000256" key="1">
    <source>
        <dbReference type="SAM" id="Phobius"/>
    </source>
</evidence>
<feature type="transmembrane region" description="Helical" evidence="1">
    <location>
        <begin position="288"/>
        <end position="308"/>
    </location>
</feature>
<proteinExistence type="predicted"/>
<accession>A0ABW0SXQ5</accession>
<dbReference type="Pfam" id="PF05940">
    <property type="entry name" value="NnrS"/>
    <property type="match status" value="1"/>
</dbReference>
<dbReference type="Proteomes" id="UP001596111">
    <property type="component" value="Unassembled WGS sequence"/>
</dbReference>
<organism evidence="2 3">
    <name type="scientific">Rhodanobacter terrae</name>
    <dbReference type="NCBI Taxonomy" id="418647"/>
    <lineage>
        <taxon>Bacteria</taxon>
        <taxon>Pseudomonadati</taxon>
        <taxon>Pseudomonadota</taxon>
        <taxon>Gammaproteobacteria</taxon>
        <taxon>Lysobacterales</taxon>
        <taxon>Rhodanobacteraceae</taxon>
        <taxon>Rhodanobacter</taxon>
    </lineage>
</organism>